<gene>
    <name evidence="8" type="ORF">BJ982_006238</name>
</gene>
<dbReference type="CDD" id="cd06530">
    <property type="entry name" value="S26_SPase_I"/>
    <property type="match status" value="1"/>
</dbReference>
<evidence type="ECO:0000259" key="7">
    <source>
        <dbReference type="Pfam" id="PF10502"/>
    </source>
</evidence>
<comment type="caution">
    <text evidence="8">The sequence shown here is derived from an EMBL/GenBank/DDBJ whole genome shotgun (WGS) entry which is preliminary data.</text>
</comment>
<comment type="similarity">
    <text evidence="2 6">Belongs to the peptidase S26 family.</text>
</comment>
<dbReference type="GO" id="GO:0004252">
    <property type="term" value="F:serine-type endopeptidase activity"/>
    <property type="evidence" value="ECO:0007669"/>
    <property type="project" value="InterPro"/>
</dbReference>
<accession>A0A7W7GDM8</accession>
<dbReference type="GO" id="GO:0005886">
    <property type="term" value="C:plasma membrane"/>
    <property type="evidence" value="ECO:0007669"/>
    <property type="project" value="UniProtKB-SubCell"/>
</dbReference>
<dbReference type="PROSITE" id="PS00501">
    <property type="entry name" value="SPASE_I_1"/>
    <property type="match status" value="1"/>
</dbReference>
<feature type="active site" evidence="5">
    <location>
        <position position="35"/>
    </location>
</feature>
<evidence type="ECO:0000256" key="4">
    <source>
        <dbReference type="ARBA" id="ARBA00022801"/>
    </source>
</evidence>
<sequence length="165" mass="17729">MTMPVIPVVTVTVLIVLLLTALRRCFLVVTVDGVSMAPTFRPGDRLIARRWGLRAVRAGDVVVLRGGTPDEVFAALRPDAATAGRVLPPIDGGHLIKRIVAVPGDRVPRAGFHVLHDSPGDVVPPGKIVVAGDNPRFSADSRTYGYLRREQIVGVVIRDRDVATT</sequence>
<dbReference type="GO" id="GO:0006465">
    <property type="term" value="P:signal peptide processing"/>
    <property type="evidence" value="ECO:0007669"/>
    <property type="project" value="InterPro"/>
</dbReference>
<evidence type="ECO:0000256" key="5">
    <source>
        <dbReference type="PIRSR" id="PIRSR600223-1"/>
    </source>
</evidence>
<dbReference type="InterPro" id="IPR000223">
    <property type="entry name" value="Pept_S26A_signal_pept_1"/>
</dbReference>
<dbReference type="AlphaFoldDB" id="A0A7W7GDM8"/>
<keyword evidence="3 6" id="KW-0645">Protease</keyword>
<evidence type="ECO:0000256" key="6">
    <source>
        <dbReference type="RuleBase" id="RU362042"/>
    </source>
</evidence>
<evidence type="ECO:0000256" key="1">
    <source>
        <dbReference type="ARBA" id="ARBA00004401"/>
    </source>
</evidence>
<dbReference type="NCBIfam" id="TIGR02227">
    <property type="entry name" value="sigpep_I_bact"/>
    <property type="match status" value="1"/>
</dbReference>
<dbReference type="Proteomes" id="UP000542210">
    <property type="component" value="Unassembled WGS sequence"/>
</dbReference>
<dbReference type="InterPro" id="IPR036286">
    <property type="entry name" value="LexA/Signal_pep-like_sf"/>
</dbReference>
<evidence type="ECO:0000256" key="2">
    <source>
        <dbReference type="ARBA" id="ARBA00009370"/>
    </source>
</evidence>
<organism evidence="8 9">
    <name type="scientific">Sphaerisporangium siamense</name>
    <dbReference type="NCBI Taxonomy" id="795645"/>
    <lineage>
        <taxon>Bacteria</taxon>
        <taxon>Bacillati</taxon>
        <taxon>Actinomycetota</taxon>
        <taxon>Actinomycetes</taxon>
        <taxon>Streptosporangiales</taxon>
        <taxon>Streptosporangiaceae</taxon>
        <taxon>Sphaerisporangium</taxon>
    </lineage>
</organism>
<dbReference type="GO" id="GO:0009003">
    <property type="term" value="F:signal peptidase activity"/>
    <property type="evidence" value="ECO:0007669"/>
    <property type="project" value="UniProtKB-EC"/>
</dbReference>
<dbReference type="PRINTS" id="PR00727">
    <property type="entry name" value="LEADERPTASE"/>
</dbReference>
<dbReference type="EMBL" id="JACHND010000001">
    <property type="protein sequence ID" value="MBB4704694.1"/>
    <property type="molecule type" value="Genomic_DNA"/>
</dbReference>
<dbReference type="RefSeq" id="WP_184885892.1">
    <property type="nucleotide sequence ID" value="NZ_BOOV01000019.1"/>
</dbReference>
<name>A0A7W7GDM8_9ACTN</name>
<proteinExistence type="inferred from homology"/>
<feature type="domain" description="Peptidase S26" evidence="7">
    <location>
        <begin position="10"/>
        <end position="109"/>
    </location>
</feature>
<evidence type="ECO:0000256" key="3">
    <source>
        <dbReference type="ARBA" id="ARBA00022670"/>
    </source>
</evidence>
<keyword evidence="9" id="KW-1185">Reference proteome</keyword>
<dbReference type="InterPro" id="IPR019756">
    <property type="entry name" value="Pept_S26A_signal_pept_1_Ser-AS"/>
</dbReference>
<comment type="catalytic activity">
    <reaction evidence="6">
        <text>Cleavage of hydrophobic, N-terminal signal or leader sequences from secreted and periplasmic proteins.</text>
        <dbReference type="EC" id="3.4.21.89"/>
    </reaction>
</comment>
<dbReference type="SUPFAM" id="SSF51306">
    <property type="entry name" value="LexA/Signal peptidase"/>
    <property type="match status" value="1"/>
</dbReference>
<evidence type="ECO:0000313" key="9">
    <source>
        <dbReference type="Proteomes" id="UP000542210"/>
    </source>
</evidence>
<dbReference type="Pfam" id="PF10502">
    <property type="entry name" value="Peptidase_S26"/>
    <property type="match status" value="2"/>
</dbReference>
<dbReference type="EC" id="3.4.21.89" evidence="6"/>
<dbReference type="InterPro" id="IPR019533">
    <property type="entry name" value="Peptidase_S26"/>
</dbReference>
<keyword evidence="4 6" id="KW-0378">Hydrolase</keyword>
<dbReference type="PANTHER" id="PTHR43390:SF1">
    <property type="entry name" value="CHLOROPLAST PROCESSING PEPTIDASE"/>
    <property type="match status" value="1"/>
</dbReference>
<reference evidence="8 9" key="1">
    <citation type="submission" date="2020-08" db="EMBL/GenBank/DDBJ databases">
        <title>Sequencing the genomes of 1000 actinobacteria strains.</title>
        <authorList>
            <person name="Klenk H.-P."/>
        </authorList>
    </citation>
    <scope>NUCLEOTIDE SEQUENCE [LARGE SCALE GENOMIC DNA]</scope>
    <source>
        <strain evidence="8 9">DSM 45784</strain>
    </source>
</reference>
<feature type="active site" evidence="5">
    <location>
        <position position="97"/>
    </location>
</feature>
<dbReference type="Gene3D" id="2.10.109.10">
    <property type="entry name" value="Umud Fragment, subunit A"/>
    <property type="match status" value="1"/>
</dbReference>
<evidence type="ECO:0000313" key="8">
    <source>
        <dbReference type="EMBL" id="MBB4704694.1"/>
    </source>
</evidence>
<feature type="domain" description="Peptidase S26" evidence="7">
    <location>
        <begin position="118"/>
        <end position="156"/>
    </location>
</feature>
<protein>
    <recommendedName>
        <fullName evidence="6">Signal peptidase I</fullName>
        <ecNumber evidence="6">3.4.21.89</ecNumber>
    </recommendedName>
</protein>
<comment type="subcellular location">
    <subcellularLocation>
        <location evidence="1">Cell membrane</location>
        <topology evidence="1">Single-pass type II membrane protein</topology>
    </subcellularLocation>
    <subcellularLocation>
        <location evidence="6">Membrane</location>
        <topology evidence="6">Single-pass type II membrane protein</topology>
    </subcellularLocation>
</comment>
<dbReference type="PANTHER" id="PTHR43390">
    <property type="entry name" value="SIGNAL PEPTIDASE I"/>
    <property type="match status" value="1"/>
</dbReference>